<gene>
    <name evidence="4" type="ordered locus">ACP_0965</name>
</gene>
<organism evidence="4 5">
    <name type="scientific">Acidobacterium capsulatum (strain ATCC 51196 / DSM 11244 / BCRC 80197 / JCM 7670 / NBRC 15755 / NCIMB 13165 / 161)</name>
    <dbReference type="NCBI Taxonomy" id="240015"/>
    <lineage>
        <taxon>Bacteria</taxon>
        <taxon>Pseudomonadati</taxon>
        <taxon>Acidobacteriota</taxon>
        <taxon>Terriglobia</taxon>
        <taxon>Terriglobales</taxon>
        <taxon>Acidobacteriaceae</taxon>
        <taxon>Acidobacterium</taxon>
    </lineage>
</organism>
<dbReference type="InParanoid" id="C1F3H5"/>
<dbReference type="InterPro" id="IPR050595">
    <property type="entry name" value="Bact_response_regulator"/>
</dbReference>
<dbReference type="eggNOG" id="COG0745">
    <property type="taxonomic scope" value="Bacteria"/>
</dbReference>
<dbReference type="Gene3D" id="3.40.50.2300">
    <property type="match status" value="1"/>
</dbReference>
<sequence>MALNILIVDDSPVMRSFIRKAITLTGLDVGDCYEAGNGEDALRSLAGQWVDLILTDINMPEMNGEELIARLEADDLLRSIPVIVVSTDATQGRVERLMTMGARGYVTKPFLPETLRDEVEKVLGIAHA</sequence>
<dbReference type="InterPro" id="IPR011006">
    <property type="entry name" value="CheY-like_superfamily"/>
</dbReference>
<evidence type="ECO:0000256" key="2">
    <source>
        <dbReference type="PROSITE-ProRule" id="PRU00169"/>
    </source>
</evidence>
<dbReference type="PANTHER" id="PTHR44591">
    <property type="entry name" value="STRESS RESPONSE REGULATOR PROTEIN 1"/>
    <property type="match status" value="1"/>
</dbReference>
<proteinExistence type="predicted"/>
<dbReference type="GO" id="GO:0000160">
    <property type="term" value="P:phosphorelay signal transduction system"/>
    <property type="evidence" value="ECO:0007669"/>
    <property type="project" value="InterPro"/>
</dbReference>
<dbReference type="Proteomes" id="UP000002207">
    <property type="component" value="Chromosome"/>
</dbReference>
<dbReference type="STRING" id="240015.ACP_0965"/>
<dbReference type="OrthoDB" id="9797769at2"/>
<dbReference type="PANTHER" id="PTHR44591:SF25">
    <property type="entry name" value="CHEMOTAXIS TWO-COMPONENT RESPONSE REGULATOR"/>
    <property type="match status" value="1"/>
</dbReference>
<keyword evidence="5" id="KW-1185">Reference proteome</keyword>
<accession>C1F3H5</accession>
<name>C1F3H5_ACIC5</name>
<dbReference type="EMBL" id="CP001472">
    <property type="protein sequence ID" value="ACO32943.1"/>
    <property type="molecule type" value="Genomic_DNA"/>
</dbReference>
<dbReference type="RefSeq" id="WP_015896128.1">
    <property type="nucleotide sequence ID" value="NC_012483.1"/>
</dbReference>
<dbReference type="FunCoup" id="C1F3H5">
    <property type="interactions" value="122"/>
</dbReference>
<dbReference type="KEGG" id="aca:ACP_0965"/>
<protein>
    <submittedName>
        <fullName evidence="4">Response regulator</fullName>
    </submittedName>
</protein>
<keyword evidence="1 2" id="KW-0597">Phosphoprotein</keyword>
<dbReference type="HOGENOM" id="CLU_000445_69_12_0"/>
<reference evidence="4 5" key="1">
    <citation type="journal article" date="2009" name="Appl. Environ. Microbiol.">
        <title>Three genomes from the phylum Acidobacteria provide insight into the lifestyles of these microorganisms in soils.</title>
        <authorList>
            <person name="Ward N.L."/>
            <person name="Challacombe J.F."/>
            <person name="Janssen P.H."/>
            <person name="Henrissat B."/>
            <person name="Coutinho P.M."/>
            <person name="Wu M."/>
            <person name="Xie G."/>
            <person name="Haft D.H."/>
            <person name="Sait M."/>
            <person name="Badger J."/>
            <person name="Barabote R.D."/>
            <person name="Bradley B."/>
            <person name="Brettin T.S."/>
            <person name="Brinkac L.M."/>
            <person name="Bruce D."/>
            <person name="Creasy T."/>
            <person name="Daugherty S.C."/>
            <person name="Davidsen T.M."/>
            <person name="DeBoy R.T."/>
            <person name="Detter J.C."/>
            <person name="Dodson R.J."/>
            <person name="Durkin A.S."/>
            <person name="Ganapathy A."/>
            <person name="Gwinn-Giglio M."/>
            <person name="Han C.S."/>
            <person name="Khouri H."/>
            <person name="Kiss H."/>
            <person name="Kothari S.P."/>
            <person name="Madupu R."/>
            <person name="Nelson K.E."/>
            <person name="Nelson W.C."/>
            <person name="Paulsen I."/>
            <person name="Penn K."/>
            <person name="Ren Q."/>
            <person name="Rosovitz M.J."/>
            <person name="Selengut J.D."/>
            <person name="Shrivastava S."/>
            <person name="Sullivan S.A."/>
            <person name="Tapia R."/>
            <person name="Thompson L.S."/>
            <person name="Watkins K.L."/>
            <person name="Yang Q."/>
            <person name="Yu C."/>
            <person name="Zafar N."/>
            <person name="Zhou L."/>
            <person name="Kuske C.R."/>
        </authorList>
    </citation>
    <scope>NUCLEOTIDE SEQUENCE [LARGE SCALE GENOMIC DNA]</scope>
    <source>
        <strain evidence="5">ATCC 51196 / DSM 11244 / BCRC 80197 / JCM 7670 / NBRC 15755 / NCIMB 13165 / 161</strain>
    </source>
</reference>
<dbReference type="PROSITE" id="PS50110">
    <property type="entry name" value="RESPONSE_REGULATORY"/>
    <property type="match status" value="1"/>
</dbReference>
<dbReference type="Pfam" id="PF00072">
    <property type="entry name" value="Response_reg"/>
    <property type="match status" value="1"/>
</dbReference>
<evidence type="ECO:0000313" key="4">
    <source>
        <dbReference type="EMBL" id="ACO32943.1"/>
    </source>
</evidence>
<evidence type="ECO:0000256" key="1">
    <source>
        <dbReference type="ARBA" id="ARBA00022553"/>
    </source>
</evidence>
<dbReference type="AlphaFoldDB" id="C1F3H5"/>
<evidence type="ECO:0000313" key="5">
    <source>
        <dbReference type="Proteomes" id="UP000002207"/>
    </source>
</evidence>
<evidence type="ECO:0000259" key="3">
    <source>
        <dbReference type="PROSITE" id="PS50110"/>
    </source>
</evidence>
<feature type="modified residue" description="4-aspartylphosphate" evidence="2">
    <location>
        <position position="56"/>
    </location>
</feature>
<feature type="domain" description="Response regulatory" evidence="3">
    <location>
        <begin position="4"/>
        <end position="123"/>
    </location>
</feature>
<dbReference type="SMART" id="SM00448">
    <property type="entry name" value="REC"/>
    <property type="match status" value="1"/>
</dbReference>
<dbReference type="SUPFAM" id="SSF52172">
    <property type="entry name" value="CheY-like"/>
    <property type="match status" value="1"/>
</dbReference>
<dbReference type="InterPro" id="IPR001789">
    <property type="entry name" value="Sig_transdc_resp-reg_receiver"/>
</dbReference>